<evidence type="ECO:0000313" key="1">
    <source>
        <dbReference type="EMBL" id="MBB5318449.1"/>
    </source>
</evidence>
<keyword evidence="2" id="KW-1185">Reference proteome</keyword>
<accession>A0A7W8MTQ3</accession>
<evidence type="ECO:0000313" key="2">
    <source>
        <dbReference type="Proteomes" id="UP000568106"/>
    </source>
</evidence>
<comment type="caution">
    <text evidence="1">The sequence shown here is derived from an EMBL/GenBank/DDBJ whole genome shotgun (WGS) entry which is preliminary data.</text>
</comment>
<proteinExistence type="predicted"/>
<dbReference type="AlphaFoldDB" id="A0A7W8MTQ3"/>
<dbReference type="EMBL" id="JACHDY010000004">
    <property type="protein sequence ID" value="MBB5318449.1"/>
    <property type="molecule type" value="Genomic_DNA"/>
</dbReference>
<name>A0A7W8MTQ3_9BACT</name>
<sequence length="246" mass="26596">MIFHHGNHHRVVLRQSITWGLVFTICVSIIRYGSSQTGKAPETKSIVARIHATGIVFNTTDPKLKREMLAISKKTPASSYLFSAKDHESDRPVLTGRLAFSDVVQTGMAVNSSRSALIGTKGALITDYFAINSIFSTVVINTIHSISAIDGKSDASTTGDATITGDNSTTNTTAISSAGSSLGDGLDTRFSLDNRSRIALEQYVDVIASVDHGLYNAYLVDGKGQIFDLDGHLMKKDDIRFRSQQP</sequence>
<protein>
    <submittedName>
        <fullName evidence="1">Uncharacterized protein</fullName>
    </submittedName>
</protein>
<dbReference type="Proteomes" id="UP000568106">
    <property type="component" value="Unassembled WGS sequence"/>
</dbReference>
<gene>
    <name evidence="1" type="ORF">HDF09_003146</name>
</gene>
<organism evidence="1 2">
    <name type="scientific">Tunturiibacter empetritectus</name>
    <dbReference type="NCBI Taxonomy" id="3069691"/>
    <lineage>
        <taxon>Bacteria</taxon>
        <taxon>Pseudomonadati</taxon>
        <taxon>Acidobacteriota</taxon>
        <taxon>Terriglobia</taxon>
        <taxon>Terriglobales</taxon>
        <taxon>Acidobacteriaceae</taxon>
        <taxon>Tunturiibacter</taxon>
    </lineage>
</organism>
<reference evidence="1" key="1">
    <citation type="submission" date="2020-08" db="EMBL/GenBank/DDBJ databases">
        <title>Genomic Encyclopedia of Type Strains, Phase IV (KMG-V): Genome sequencing to study the core and pangenomes of soil and plant-associated prokaryotes.</title>
        <authorList>
            <person name="Whitman W."/>
        </authorList>
    </citation>
    <scope>NUCLEOTIDE SEQUENCE [LARGE SCALE GENOMIC DNA]</scope>
    <source>
        <strain evidence="1">M8UP27</strain>
    </source>
</reference>